<feature type="compositionally biased region" description="Basic and acidic residues" evidence="1">
    <location>
        <begin position="370"/>
        <end position="385"/>
    </location>
</feature>
<feature type="compositionally biased region" description="Polar residues" evidence="1">
    <location>
        <begin position="523"/>
        <end position="532"/>
    </location>
</feature>
<dbReference type="OrthoDB" id="3243413at2759"/>
<dbReference type="Proteomes" id="UP000186601">
    <property type="component" value="Unassembled WGS sequence"/>
</dbReference>
<feature type="region of interest" description="Disordered" evidence="1">
    <location>
        <begin position="367"/>
        <end position="437"/>
    </location>
</feature>
<feature type="compositionally biased region" description="Low complexity" evidence="1">
    <location>
        <begin position="563"/>
        <end position="573"/>
    </location>
</feature>
<protein>
    <submittedName>
        <fullName evidence="2">Uncharacterized protein</fullName>
    </submittedName>
</protein>
<dbReference type="AlphaFoldDB" id="A0A2R6P8N8"/>
<evidence type="ECO:0000256" key="1">
    <source>
        <dbReference type="SAM" id="MobiDB-lite"/>
    </source>
</evidence>
<evidence type="ECO:0000313" key="2">
    <source>
        <dbReference type="EMBL" id="PSR87214.1"/>
    </source>
</evidence>
<keyword evidence="3" id="KW-1185">Reference proteome</keyword>
<reference evidence="2 3" key="1">
    <citation type="submission" date="2018-02" db="EMBL/GenBank/DDBJ databases">
        <title>Genome sequence of the basidiomycete white-rot fungus Phlebia centrifuga.</title>
        <authorList>
            <person name="Granchi Z."/>
            <person name="Peng M."/>
            <person name="de Vries R.P."/>
            <person name="Hilden K."/>
            <person name="Makela M.R."/>
            <person name="Grigoriev I."/>
            <person name="Riley R."/>
        </authorList>
    </citation>
    <scope>NUCLEOTIDE SEQUENCE [LARGE SCALE GENOMIC DNA]</scope>
    <source>
        <strain evidence="2 3">FBCC195</strain>
    </source>
</reference>
<comment type="caution">
    <text evidence="2">The sequence shown here is derived from an EMBL/GenBank/DDBJ whole genome shotgun (WGS) entry which is preliminary data.</text>
</comment>
<accession>A0A2R6P8N8</accession>
<dbReference type="EMBL" id="MLYV02000516">
    <property type="protein sequence ID" value="PSR87214.1"/>
    <property type="molecule type" value="Genomic_DNA"/>
</dbReference>
<feature type="compositionally biased region" description="Polar residues" evidence="1">
    <location>
        <begin position="477"/>
        <end position="489"/>
    </location>
</feature>
<proteinExistence type="predicted"/>
<evidence type="ECO:0000313" key="3">
    <source>
        <dbReference type="Proteomes" id="UP000186601"/>
    </source>
</evidence>
<name>A0A2R6P8N8_9APHY</name>
<feature type="compositionally biased region" description="Polar residues" evidence="1">
    <location>
        <begin position="589"/>
        <end position="601"/>
    </location>
</feature>
<feature type="region of interest" description="Disordered" evidence="1">
    <location>
        <begin position="255"/>
        <end position="276"/>
    </location>
</feature>
<organism evidence="2 3">
    <name type="scientific">Hermanssonia centrifuga</name>
    <dbReference type="NCBI Taxonomy" id="98765"/>
    <lineage>
        <taxon>Eukaryota</taxon>
        <taxon>Fungi</taxon>
        <taxon>Dikarya</taxon>
        <taxon>Basidiomycota</taxon>
        <taxon>Agaricomycotina</taxon>
        <taxon>Agaricomycetes</taxon>
        <taxon>Polyporales</taxon>
        <taxon>Meruliaceae</taxon>
        <taxon>Hermanssonia</taxon>
    </lineage>
</organism>
<sequence>MTKPVDDEPKYLTVCHPYPGAPNMELLGDRKTFVFWLACCTGKDPLISFFHKPKSDKIIIEVSRTFKGWRQLLGEHKWSEFLKNPDDDEKDTVSRIFYCLYSHAEEVKKAGSCYQTICWHWDSSNVTGWKQVYVEDVWFNEWSPINAIIRDPYPLTHFCEVPVEDKTNYPLCRVLPVEHFPRLRVATPETRARSSPVGSDAWVAAKSGLLASSAWAKGPPKSKAKIVGPSISPALGVGSASVAVPPRLDTNRGWEIPPILSRGPSGVGSSGSSGVDSIRATPIAQESPDVQIAGEGLEETMSGLSVYNENEDDLWTMGVPVGVSIEPAADQMLPNLWEDYGKKEPETSKEDIVCQVHGRICAKGICKQRKSQEVEKRQREAERAQRNKVAKPSGWRTASNKGARGKEAESKTRQRPPHVADSVLSSAGEDLPPVNSTNVLVRSRPPHLQVGKSSLVQPGTPGEPAIQDARPARGRKMNTSTNSHVPLSSPANVYEAPLVTASSNDGWTTVGLGRAATIKNDNTRSVATSSNGDWGPPVDLWGAPSVRRAPGPRVIPSEGIETVKWGSSSGVKKSWADEMQDNDDRSVVESVNGTTSDSPWS</sequence>
<gene>
    <name evidence="2" type="ORF">PHLCEN_2v5221</name>
</gene>
<feature type="region of interest" description="Disordered" evidence="1">
    <location>
        <begin position="523"/>
        <end position="601"/>
    </location>
</feature>
<feature type="region of interest" description="Disordered" evidence="1">
    <location>
        <begin position="450"/>
        <end position="489"/>
    </location>
</feature>